<dbReference type="EMBL" id="CP036426">
    <property type="protein sequence ID" value="QDV38280.1"/>
    <property type="molecule type" value="Genomic_DNA"/>
</dbReference>
<dbReference type="Proteomes" id="UP000317835">
    <property type="component" value="Chromosome"/>
</dbReference>
<evidence type="ECO:0000313" key="2">
    <source>
        <dbReference type="Proteomes" id="UP000317835"/>
    </source>
</evidence>
<gene>
    <name evidence="1" type="ORF">ElP_62310</name>
</gene>
<dbReference type="GO" id="GO:0005829">
    <property type="term" value="C:cytosol"/>
    <property type="evidence" value="ECO:0007669"/>
    <property type="project" value="TreeGrafter"/>
</dbReference>
<dbReference type="PANTHER" id="PTHR33505">
    <property type="entry name" value="ZGC:162634"/>
    <property type="match status" value="1"/>
</dbReference>
<protein>
    <submittedName>
        <fullName evidence="1">Uncharacterized protein</fullName>
    </submittedName>
</protein>
<dbReference type="Gene3D" id="2.20.25.10">
    <property type="match status" value="1"/>
</dbReference>
<dbReference type="SUPFAM" id="SSF158997">
    <property type="entry name" value="Trm112p-like"/>
    <property type="match status" value="1"/>
</dbReference>
<accession>A0A518HBQ6</accession>
<dbReference type="Pfam" id="PF03966">
    <property type="entry name" value="Trm112p"/>
    <property type="match status" value="1"/>
</dbReference>
<dbReference type="OrthoDB" id="9812205at2"/>
<dbReference type="PANTHER" id="PTHR33505:SF4">
    <property type="entry name" value="PROTEIN PREY, MITOCHONDRIAL"/>
    <property type="match status" value="1"/>
</dbReference>
<reference evidence="1 2" key="1">
    <citation type="submission" date="2019-02" db="EMBL/GenBank/DDBJ databases">
        <title>Deep-cultivation of Planctomycetes and their phenomic and genomic characterization uncovers novel biology.</title>
        <authorList>
            <person name="Wiegand S."/>
            <person name="Jogler M."/>
            <person name="Boedeker C."/>
            <person name="Pinto D."/>
            <person name="Vollmers J."/>
            <person name="Rivas-Marin E."/>
            <person name="Kohn T."/>
            <person name="Peeters S.H."/>
            <person name="Heuer A."/>
            <person name="Rast P."/>
            <person name="Oberbeckmann S."/>
            <person name="Bunk B."/>
            <person name="Jeske O."/>
            <person name="Meyerdierks A."/>
            <person name="Storesund J.E."/>
            <person name="Kallscheuer N."/>
            <person name="Luecker S."/>
            <person name="Lage O.M."/>
            <person name="Pohl T."/>
            <person name="Merkel B.J."/>
            <person name="Hornburger P."/>
            <person name="Mueller R.-W."/>
            <person name="Bruemmer F."/>
            <person name="Labrenz M."/>
            <person name="Spormann A.M."/>
            <person name="Op den Camp H."/>
            <person name="Overmann J."/>
            <person name="Amann R."/>
            <person name="Jetten M.S.M."/>
            <person name="Mascher T."/>
            <person name="Medema M.H."/>
            <person name="Devos D.P."/>
            <person name="Kaster A.-K."/>
            <person name="Ovreas L."/>
            <person name="Rohde M."/>
            <person name="Galperin M.Y."/>
            <person name="Jogler C."/>
        </authorList>
    </citation>
    <scope>NUCLEOTIDE SEQUENCE [LARGE SCALE GENOMIC DNA]</scope>
    <source>
        <strain evidence="1 2">ElP</strain>
    </source>
</reference>
<dbReference type="AlphaFoldDB" id="A0A518HBQ6"/>
<dbReference type="KEGG" id="tpla:ElP_62310"/>
<proteinExistence type="predicted"/>
<name>A0A518HBQ6_9BACT</name>
<dbReference type="InterPro" id="IPR005651">
    <property type="entry name" value="Trm112-like"/>
</dbReference>
<dbReference type="RefSeq" id="WP_145276650.1">
    <property type="nucleotide sequence ID" value="NZ_CP036426.1"/>
</dbReference>
<organism evidence="1 2">
    <name type="scientific">Tautonia plasticadhaerens</name>
    <dbReference type="NCBI Taxonomy" id="2527974"/>
    <lineage>
        <taxon>Bacteria</taxon>
        <taxon>Pseudomonadati</taxon>
        <taxon>Planctomycetota</taxon>
        <taxon>Planctomycetia</taxon>
        <taxon>Isosphaerales</taxon>
        <taxon>Isosphaeraceae</taxon>
        <taxon>Tautonia</taxon>
    </lineage>
</organism>
<sequence length="74" mass="8025">MISEELLSLLVCPMGKAPLRLDEHRLVCTRCGLRFAIQDDIPNMLVEEAELPEGCHSLSDLECVGAGDAKVDAS</sequence>
<keyword evidence="2" id="KW-1185">Reference proteome</keyword>
<evidence type="ECO:0000313" key="1">
    <source>
        <dbReference type="EMBL" id="QDV38280.1"/>
    </source>
</evidence>